<keyword evidence="3" id="KW-1185">Reference proteome</keyword>
<sequence length="73" mass="8205">MPCSAWRRDDHSIHFSLKENPPMMVLPFLIFFIGLCGILRGQQRIGLGLWALGIAAVLVLFRMHATSTLNIVL</sequence>
<feature type="transmembrane region" description="Helical" evidence="1">
    <location>
        <begin position="20"/>
        <end position="39"/>
    </location>
</feature>
<protein>
    <submittedName>
        <fullName evidence="2">Probable transmembrane protein</fullName>
    </submittedName>
</protein>
<gene>
    <name evidence="2" type="ordered locus">RSp0198</name>
</gene>
<dbReference type="KEGG" id="rso:RSp0198"/>
<evidence type="ECO:0000313" key="3">
    <source>
        <dbReference type="Proteomes" id="UP000001436"/>
    </source>
</evidence>
<keyword evidence="1" id="KW-0472">Membrane</keyword>
<feature type="transmembrane region" description="Helical" evidence="1">
    <location>
        <begin position="46"/>
        <end position="65"/>
    </location>
</feature>
<proteinExistence type="predicted"/>
<dbReference type="Proteomes" id="UP000001436">
    <property type="component" value="Plasmid pGMI1000MP"/>
</dbReference>
<dbReference type="InterPro" id="IPR046035">
    <property type="entry name" value="DUF5993"/>
</dbReference>
<name>Q8XTB5_RALN1</name>
<dbReference type="EMBL" id="AL646053">
    <property type="protein sequence ID" value="CAD17349.1"/>
    <property type="molecule type" value="Genomic_DNA"/>
</dbReference>
<keyword evidence="1 2" id="KW-0812">Transmembrane</keyword>
<reference evidence="2 3" key="1">
    <citation type="journal article" date="2002" name="Nature">
        <title>Genome sequence of the plant pathogen Ralstonia solanacearum.</title>
        <authorList>
            <person name="Salanoubat M."/>
            <person name="Genin S."/>
            <person name="Artiguenave F."/>
            <person name="Gouzy J."/>
            <person name="Mangenot S."/>
            <person name="Arlat M."/>
            <person name="Billault A."/>
            <person name="Brottier P."/>
            <person name="Camus J.C."/>
            <person name="Cattolico L."/>
            <person name="Chandler M."/>
            <person name="Choisne N."/>
            <person name="Claudel-Renard C."/>
            <person name="Cunnac S."/>
            <person name="Demange N."/>
            <person name="Gaspin C."/>
            <person name="Lavie M."/>
            <person name="Moisan A."/>
            <person name="Robert C."/>
            <person name="Saurin W."/>
            <person name="Schiex T."/>
            <person name="Siguier P."/>
            <person name="Thebault P."/>
            <person name="Whalen M."/>
            <person name="Wincker P."/>
            <person name="Levy M."/>
            <person name="Weissenbach J."/>
            <person name="Boucher C.A."/>
        </authorList>
    </citation>
    <scope>NUCLEOTIDE SEQUENCE [LARGE SCALE GENOMIC DNA]</scope>
    <source>
        <strain evidence="3">ATCC BAA-1114 / GMI1000</strain>
    </source>
</reference>
<organism evidence="2 3">
    <name type="scientific">Ralstonia nicotianae (strain ATCC BAA-1114 / GMI1000)</name>
    <name type="common">Ralstonia solanacearum</name>
    <dbReference type="NCBI Taxonomy" id="267608"/>
    <lineage>
        <taxon>Bacteria</taxon>
        <taxon>Pseudomonadati</taxon>
        <taxon>Pseudomonadota</taxon>
        <taxon>Betaproteobacteria</taxon>
        <taxon>Burkholderiales</taxon>
        <taxon>Burkholderiaceae</taxon>
        <taxon>Ralstonia</taxon>
        <taxon>Ralstonia solanacearum species complex</taxon>
    </lineage>
</organism>
<geneLocation type="plasmid" evidence="3">
    <name>megaplasmid Rsp</name>
</geneLocation>
<dbReference type="EnsemblBacteria" id="CAD17349">
    <property type="protein sequence ID" value="CAD17349"/>
    <property type="gene ID" value="RSp0198"/>
</dbReference>
<dbReference type="Pfam" id="PF19455">
    <property type="entry name" value="DUF5993"/>
    <property type="match status" value="1"/>
</dbReference>
<evidence type="ECO:0000256" key="1">
    <source>
        <dbReference type="SAM" id="Phobius"/>
    </source>
</evidence>
<evidence type="ECO:0000313" key="2">
    <source>
        <dbReference type="EMBL" id="CAD17349.1"/>
    </source>
</evidence>
<accession>Q8XTB5</accession>
<dbReference type="AlphaFoldDB" id="Q8XTB5"/>
<dbReference type="HOGENOM" id="CLU_201223_0_0_4"/>
<keyword evidence="1" id="KW-1133">Transmembrane helix</keyword>